<protein>
    <submittedName>
        <fullName evidence="3">Uncharacterized protein</fullName>
    </submittedName>
</protein>
<feature type="compositionally biased region" description="Basic residues" evidence="1">
    <location>
        <begin position="437"/>
        <end position="447"/>
    </location>
</feature>
<evidence type="ECO:0000256" key="1">
    <source>
        <dbReference type="SAM" id="MobiDB-lite"/>
    </source>
</evidence>
<feature type="compositionally biased region" description="Polar residues" evidence="1">
    <location>
        <begin position="32"/>
        <end position="46"/>
    </location>
</feature>
<feature type="signal peptide" evidence="2">
    <location>
        <begin position="1"/>
        <end position="18"/>
    </location>
</feature>
<keyword evidence="4" id="KW-1185">Reference proteome</keyword>
<accession>A0A1Y2IZC6</accession>
<feature type="compositionally biased region" description="Low complexity" evidence="1">
    <location>
        <begin position="560"/>
        <end position="577"/>
    </location>
</feature>
<evidence type="ECO:0000313" key="3">
    <source>
        <dbReference type="EMBL" id="OSD06505.1"/>
    </source>
</evidence>
<name>A0A1Y2IZC6_TRAC3</name>
<evidence type="ECO:0000256" key="2">
    <source>
        <dbReference type="SAM" id="SignalP"/>
    </source>
</evidence>
<feature type="region of interest" description="Disordered" evidence="1">
    <location>
        <begin position="547"/>
        <end position="577"/>
    </location>
</feature>
<feature type="chain" id="PRO_5013231690" evidence="2">
    <location>
        <begin position="19"/>
        <end position="639"/>
    </location>
</feature>
<reference evidence="3 4" key="1">
    <citation type="journal article" date="2015" name="Biotechnol. Biofuels">
        <title>Enhanced degradation of softwood versus hardwood by the white-rot fungus Pycnoporus coccineus.</title>
        <authorList>
            <person name="Couturier M."/>
            <person name="Navarro D."/>
            <person name="Chevret D."/>
            <person name="Henrissat B."/>
            <person name="Piumi F."/>
            <person name="Ruiz-Duenas F.J."/>
            <person name="Martinez A.T."/>
            <person name="Grigoriev I.V."/>
            <person name="Riley R."/>
            <person name="Lipzen A."/>
            <person name="Berrin J.G."/>
            <person name="Master E.R."/>
            <person name="Rosso M.N."/>
        </authorList>
    </citation>
    <scope>NUCLEOTIDE SEQUENCE [LARGE SCALE GENOMIC DNA]</scope>
    <source>
        <strain evidence="3 4">BRFM310</strain>
    </source>
</reference>
<feature type="region of interest" description="Disordered" evidence="1">
    <location>
        <begin position="21"/>
        <end position="52"/>
    </location>
</feature>
<dbReference type="EMBL" id="KZ084090">
    <property type="protein sequence ID" value="OSD06505.1"/>
    <property type="molecule type" value="Genomic_DNA"/>
</dbReference>
<organism evidence="3 4">
    <name type="scientific">Trametes coccinea (strain BRFM310)</name>
    <name type="common">Pycnoporus coccineus</name>
    <dbReference type="NCBI Taxonomy" id="1353009"/>
    <lineage>
        <taxon>Eukaryota</taxon>
        <taxon>Fungi</taxon>
        <taxon>Dikarya</taxon>
        <taxon>Basidiomycota</taxon>
        <taxon>Agaricomycotina</taxon>
        <taxon>Agaricomycetes</taxon>
        <taxon>Polyporales</taxon>
        <taxon>Polyporaceae</taxon>
        <taxon>Trametes</taxon>
    </lineage>
</organism>
<feature type="region of interest" description="Disordered" evidence="1">
    <location>
        <begin position="436"/>
        <end position="466"/>
    </location>
</feature>
<dbReference type="Proteomes" id="UP000193067">
    <property type="component" value="Unassembled WGS sequence"/>
</dbReference>
<keyword evidence="2" id="KW-0732">Signal</keyword>
<evidence type="ECO:0000313" key="4">
    <source>
        <dbReference type="Proteomes" id="UP000193067"/>
    </source>
</evidence>
<feature type="compositionally biased region" description="Low complexity" evidence="1">
    <location>
        <begin position="378"/>
        <end position="388"/>
    </location>
</feature>
<sequence>MSLLIAALAQFLNRNVWAPQSPRVSADHDSSRQNSLERSLKSLSGSTNRTTNARTVARTECTGQTPRFGSASDTDTQCQKIVVPSDPLGFHLSSGLRMDANAGEALACSPECDHSFCPPPRLIYSPASSSSLASDTPPPITPLGPGLSPPTGFPLLSPTGCDFLDSKPQLAGVRAGSTLAERRGAKALALQKSPTLADVPQPKLLSPRTPDTASSFAQRIIGYIRSPTPDSTSCCESPSPEYHTDPFGRASPSFFDDPYFFDAVSVRPHPDLYDLDVYQYDARLSHKAVAKKGSKPATAQIHVRVSDIEPEPALSVAVSHLGSQTHPSVPSSPTPTPSLDRPHIGAPSPAPIPASSLSPPLPPPHPHARSAPAPVPVPARRLSTASLPSSPLPYLRPLLLPQKFARREIAQAQSASILPLASPRLRPLILPQELARRATHPPRRTRPRPLSYPPSAGRLRSQHPHDLASTPPFKAYAMPALDASAPEFVPRCMDTVKEESGEEERLSRAEHRRSQPLDDLISLLDESGIIQDGQTVDENQTVYSDPIPFDSDESAGLATPPSILSRPGSSSSFSFISQPREESIDEVVETSYAEARKVEDILELLDVQQGDVSLVSQGDDELEVVEAVGADDVICAYAI</sequence>
<proteinExistence type="predicted"/>
<gene>
    <name evidence="3" type="ORF">PYCCODRAFT_1474632</name>
</gene>
<feature type="region of interest" description="Disordered" evidence="1">
    <location>
        <begin position="320"/>
        <end position="388"/>
    </location>
</feature>
<dbReference type="OrthoDB" id="2756183at2759"/>
<dbReference type="AlphaFoldDB" id="A0A1Y2IZC6"/>